<evidence type="ECO:0000313" key="2">
    <source>
        <dbReference type="EMBL" id="KAK3933352.1"/>
    </source>
</evidence>
<protein>
    <submittedName>
        <fullName evidence="2">UDP-glycosyltransferase 79</fullName>
    </submittedName>
</protein>
<gene>
    <name evidence="2" type="ORF">KUF71_017940</name>
</gene>
<comment type="caution">
    <text evidence="2">The sequence shown here is derived from an EMBL/GenBank/DDBJ whole genome shotgun (WGS) entry which is preliminary data.</text>
</comment>
<keyword evidence="3" id="KW-1185">Reference proteome</keyword>
<reference evidence="2" key="1">
    <citation type="submission" date="2021-07" db="EMBL/GenBank/DDBJ databases">
        <authorList>
            <person name="Catto M.A."/>
            <person name="Jacobson A."/>
            <person name="Kennedy G."/>
            <person name="Labadie P."/>
            <person name="Hunt B.G."/>
            <person name="Srinivasan R."/>
        </authorList>
    </citation>
    <scope>NUCLEOTIDE SEQUENCE</scope>
    <source>
        <strain evidence="2">PL_HMW_Pooled</strain>
        <tissue evidence="2">Head</tissue>
    </source>
</reference>
<dbReference type="Proteomes" id="UP001219518">
    <property type="component" value="Unassembled WGS sequence"/>
</dbReference>
<evidence type="ECO:0000256" key="1">
    <source>
        <dbReference type="SAM" id="SignalP"/>
    </source>
</evidence>
<reference evidence="2" key="2">
    <citation type="journal article" date="2023" name="BMC Genomics">
        <title>Pest status, molecular evolution, and epigenetic factors derived from the genome assembly of Frankliniella fusca, a thysanopteran phytovirus vector.</title>
        <authorList>
            <person name="Catto M.A."/>
            <person name="Labadie P.E."/>
            <person name="Jacobson A.L."/>
            <person name="Kennedy G.G."/>
            <person name="Srinivasan R."/>
            <person name="Hunt B.G."/>
        </authorList>
    </citation>
    <scope>NUCLEOTIDE SEQUENCE</scope>
    <source>
        <strain evidence="2">PL_HMW_Pooled</strain>
    </source>
</reference>
<dbReference type="EMBL" id="JAHWGI010001444">
    <property type="protein sequence ID" value="KAK3933352.1"/>
    <property type="molecule type" value="Genomic_DNA"/>
</dbReference>
<feature type="signal peptide" evidence="1">
    <location>
        <begin position="1"/>
        <end position="20"/>
    </location>
</feature>
<accession>A0AAE1LZ17</accession>
<keyword evidence="1" id="KW-0732">Signal</keyword>
<sequence length="179" mass="19621">MTLTWKLLGGLLVVAVLAAAEPVHARMHASPLSSATSLAAPRDDPQKCLADLWWGLKDSGSLIIETTEGCIKEKLDTWYFLLDDMKQFGRRVATELQAAGKKCLQKPGGCLAELAKLARSELQPLADLVWRTVKALITIGFSATFELFGCIFLPAILPAVWQTLMDVLIFGECLIYKSN</sequence>
<name>A0AAE1LZ17_9NEOP</name>
<organism evidence="2 3">
    <name type="scientific">Frankliniella fusca</name>
    <dbReference type="NCBI Taxonomy" id="407009"/>
    <lineage>
        <taxon>Eukaryota</taxon>
        <taxon>Metazoa</taxon>
        <taxon>Ecdysozoa</taxon>
        <taxon>Arthropoda</taxon>
        <taxon>Hexapoda</taxon>
        <taxon>Insecta</taxon>
        <taxon>Pterygota</taxon>
        <taxon>Neoptera</taxon>
        <taxon>Paraneoptera</taxon>
        <taxon>Thysanoptera</taxon>
        <taxon>Terebrantia</taxon>
        <taxon>Thripoidea</taxon>
        <taxon>Thripidae</taxon>
        <taxon>Frankliniella</taxon>
    </lineage>
</organism>
<evidence type="ECO:0000313" key="3">
    <source>
        <dbReference type="Proteomes" id="UP001219518"/>
    </source>
</evidence>
<proteinExistence type="predicted"/>
<dbReference type="AlphaFoldDB" id="A0AAE1LZ17"/>
<feature type="chain" id="PRO_5042157673" evidence="1">
    <location>
        <begin position="21"/>
        <end position="179"/>
    </location>
</feature>